<evidence type="ECO:0000313" key="3">
    <source>
        <dbReference type="EMBL" id="MBD3918593.1"/>
    </source>
</evidence>
<feature type="domain" description="Activator of Hsp90 ATPase homologue 1/2-like C-terminal" evidence="2">
    <location>
        <begin position="11"/>
        <end position="122"/>
    </location>
</feature>
<accession>A0ABR8MRI0</accession>
<sequence length="146" mass="16941">MSTSTSRIIINAHAERVWDTITNPEWVKQWQYGSRLITDWQIGSEIRFRTEWEGNIYEQWGTVLEFAPYQSLRYSLFAPRPGLEDTPENYFTMSYDLSTEGVGTLLKIQQIDNRPGSNSNDEENNVTEDDEQSVLLVLKRLAESTN</sequence>
<name>A0ABR8MRI0_9BACL</name>
<dbReference type="InterPro" id="IPR023393">
    <property type="entry name" value="START-like_dom_sf"/>
</dbReference>
<protein>
    <submittedName>
        <fullName evidence="3">SRPBCC domain-containing protein</fullName>
    </submittedName>
</protein>
<comment type="similarity">
    <text evidence="1">Belongs to the AHA1 family.</text>
</comment>
<dbReference type="Pfam" id="PF08327">
    <property type="entry name" value="AHSA1"/>
    <property type="match status" value="1"/>
</dbReference>
<evidence type="ECO:0000313" key="4">
    <source>
        <dbReference type="Proteomes" id="UP000609346"/>
    </source>
</evidence>
<dbReference type="InterPro" id="IPR013538">
    <property type="entry name" value="ASHA1/2-like_C"/>
</dbReference>
<evidence type="ECO:0000256" key="1">
    <source>
        <dbReference type="ARBA" id="ARBA00006817"/>
    </source>
</evidence>
<organism evidence="3 4">
    <name type="scientific">Paenibacillus terricola</name>
    <dbReference type="NCBI Taxonomy" id="2763503"/>
    <lineage>
        <taxon>Bacteria</taxon>
        <taxon>Bacillati</taxon>
        <taxon>Bacillota</taxon>
        <taxon>Bacilli</taxon>
        <taxon>Bacillales</taxon>
        <taxon>Paenibacillaceae</taxon>
        <taxon>Paenibacillus</taxon>
    </lineage>
</organism>
<reference evidence="3 4" key="1">
    <citation type="submission" date="2020-09" db="EMBL/GenBank/DDBJ databases">
        <title>Paenibacillus sp. strain PR3 16S rRNA gene Genome sequencing and assembly.</title>
        <authorList>
            <person name="Kim J."/>
        </authorList>
    </citation>
    <scope>NUCLEOTIDE SEQUENCE [LARGE SCALE GENOMIC DNA]</scope>
    <source>
        <strain evidence="3 4">PR3</strain>
    </source>
</reference>
<dbReference type="Gene3D" id="3.30.530.20">
    <property type="match status" value="1"/>
</dbReference>
<dbReference type="SUPFAM" id="SSF55961">
    <property type="entry name" value="Bet v1-like"/>
    <property type="match status" value="1"/>
</dbReference>
<proteinExistence type="inferred from homology"/>
<comment type="caution">
    <text evidence="3">The sequence shown here is derived from an EMBL/GenBank/DDBJ whole genome shotgun (WGS) entry which is preliminary data.</text>
</comment>
<dbReference type="Proteomes" id="UP000609346">
    <property type="component" value="Unassembled WGS sequence"/>
</dbReference>
<evidence type="ECO:0000259" key="2">
    <source>
        <dbReference type="Pfam" id="PF08327"/>
    </source>
</evidence>
<dbReference type="RefSeq" id="WP_191202913.1">
    <property type="nucleotide sequence ID" value="NZ_JACXZA010000002.1"/>
</dbReference>
<gene>
    <name evidence="3" type="ORF">H8B09_07515</name>
</gene>
<dbReference type="EMBL" id="JACXZA010000002">
    <property type="protein sequence ID" value="MBD3918593.1"/>
    <property type="molecule type" value="Genomic_DNA"/>
</dbReference>
<keyword evidence="4" id="KW-1185">Reference proteome</keyword>